<feature type="transmembrane region" description="Helical" evidence="2">
    <location>
        <begin position="6"/>
        <end position="25"/>
    </location>
</feature>
<keyword evidence="2" id="KW-1133">Transmembrane helix</keyword>
<keyword evidence="2" id="KW-0472">Membrane</keyword>
<comment type="caution">
    <text evidence="3">The sequence shown here is derived from an EMBL/GenBank/DDBJ whole genome shotgun (WGS) entry which is preliminary data.</text>
</comment>
<name>A0A2V4I666_9PSED</name>
<evidence type="ECO:0000313" key="3">
    <source>
        <dbReference type="EMBL" id="PYB85321.1"/>
    </source>
</evidence>
<dbReference type="RefSeq" id="WP_110697949.1">
    <property type="nucleotide sequence ID" value="NZ_QJRO01000002.1"/>
</dbReference>
<sequence>MTEHDYTLAWGLYAVAALGCLLVGFKLTGWMWRWLREPLRVIIAVLLFAPTIVDPVKESFAPAIAITALDVAFKVGNNAWRAASDLAMYGMIAFALYFVFVLIRWPLEKRARERRAQREAAAQRQAKEEEEEEVVADASLAANRHDRYRDDPPPAPVRRSGPGQGRVEPRL</sequence>
<dbReference type="Proteomes" id="UP000247620">
    <property type="component" value="Unassembled WGS sequence"/>
</dbReference>
<dbReference type="AlphaFoldDB" id="A0A2V4I666"/>
<evidence type="ECO:0000313" key="4">
    <source>
        <dbReference type="Proteomes" id="UP000247620"/>
    </source>
</evidence>
<feature type="transmembrane region" description="Helical" evidence="2">
    <location>
        <begin position="86"/>
        <end position="107"/>
    </location>
</feature>
<evidence type="ECO:0000256" key="2">
    <source>
        <dbReference type="SAM" id="Phobius"/>
    </source>
</evidence>
<proteinExistence type="predicted"/>
<keyword evidence="2" id="KW-0812">Transmembrane</keyword>
<protein>
    <submittedName>
        <fullName evidence="3">MFS transporter</fullName>
    </submittedName>
</protein>
<organism evidence="3 4">
    <name type="scientific">Pseudomonas soli</name>
    <dbReference type="NCBI Taxonomy" id="1306993"/>
    <lineage>
        <taxon>Bacteria</taxon>
        <taxon>Pseudomonadati</taxon>
        <taxon>Pseudomonadota</taxon>
        <taxon>Gammaproteobacteria</taxon>
        <taxon>Pseudomonadales</taxon>
        <taxon>Pseudomonadaceae</taxon>
        <taxon>Pseudomonas</taxon>
    </lineage>
</organism>
<gene>
    <name evidence="3" type="ORF">DMX07_04820</name>
</gene>
<dbReference type="EMBL" id="QJRO01000002">
    <property type="protein sequence ID" value="PYB85321.1"/>
    <property type="molecule type" value="Genomic_DNA"/>
</dbReference>
<feature type="region of interest" description="Disordered" evidence="1">
    <location>
        <begin position="119"/>
        <end position="171"/>
    </location>
</feature>
<accession>A0A2V4I666</accession>
<evidence type="ECO:0000256" key="1">
    <source>
        <dbReference type="SAM" id="MobiDB-lite"/>
    </source>
</evidence>
<reference evidence="3 4" key="1">
    <citation type="submission" date="2018-06" db="EMBL/GenBank/DDBJ databases">
        <title>Pseudomonas diversity within urban Lake Michigan freshwaters.</title>
        <authorList>
            <person name="Batrich M."/>
            <person name="Hatzopoulos T."/>
            <person name="Putonti C."/>
        </authorList>
    </citation>
    <scope>NUCLEOTIDE SEQUENCE [LARGE SCALE GENOMIC DNA]</scope>
    <source>
        <strain evidence="3 4">LBp-160603</strain>
    </source>
</reference>
<feature type="compositionally biased region" description="Basic and acidic residues" evidence="1">
    <location>
        <begin position="143"/>
        <end position="152"/>
    </location>
</feature>